<feature type="compositionally biased region" description="Polar residues" evidence="1">
    <location>
        <begin position="1"/>
        <end position="25"/>
    </location>
</feature>
<evidence type="ECO:0000313" key="3">
    <source>
        <dbReference type="EMBL" id="CAD9572876.1"/>
    </source>
</evidence>
<evidence type="ECO:0000313" key="4">
    <source>
        <dbReference type="EMBL" id="CAD9572881.1"/>
    </source>
</evidence>
<keyword evidence="2" id="KW-0812">Transmembrane</keyword>
<keyword evidence="2" id="KW-0472">Membrane</keyword>
<feature type="transmembrane region" description="Helical" evidence="2">
    <location>
        <begin position="46"/>
        <end position="67"/>
    </location>
</feature>
<evidence type="ECO:0000256" key="2">
    <source>
        <dbReference type="SAM" id="Phobius"/>
    </source>
</evidence>
<dbReference type="EMBL" id="HBGY01012543">
    <property type="protein sequence ID" value="CAD9572881.1"/>
    <property type="molecule type" value="Transcribed_RNA"/>
</dbReference>
<dbReference type="EMBL" id="HBGY01012542">
    <property type="protein sequence ID" value="CAD9572876.1"/>
    <property type="molecule type" value="Transcribed_RNA"/>
</dbReference>
<keyword evidence="2" id="KW-1133">Transmembrane helix</keyword>
<organism evidence="3">
    <name type="scientific">Leptocylindrus danicus</name>
    <dbReference type="NCBI Taxonomy" id="163516"/>
    <lineage>
        <taxon>Eukaryota</taxon>
        <taxon>Sar</taxon>
        <taxon>Stramenopiles</taxon>
        <taxon>Ochrophyta</taxon>
        <taxon>Bacillariophyta</taxon>
        <taxon>Coscinodiscophyceae</taxon>
        <taxon>Chaetocerotophycidae</taxon>
        <taxon>Leptocylindrales</taxon>
        <taxon>Leptocylindraceae</taxon>
        <taxon>Leptocylindrus</taxon>
    </lineage>
</organism>
<evidence type="ECO:0000256" key="1">
    <source>
        <dbReference type="SAM" id="MobiDB-lite"/>
    </source>
</evidence>
<gene>
    <name evidence="3" type="ORF">LDAN0321_LOCUS7993</name>
    <name evidence="4" type="ORF">LDAN0321_LOCUS7994</name>
</gene>
<dbReference type="AlphaFoldDB" id="A0A6U2NDT0"/>
<proteinExistence type="predicted"/>
<sequence>MLRQGTTNRNNQSPTQHALSTSVASAQKMGRIQKQKSRRFSRMTSIIFFALLFGMFLIMGSVCLYEYTFQARALISTAVDADERVFSKVNDNIENEAAAASDQKAIVGNEDDSPTFVFHVGPTKTGTTTIQTALSLLNIQGMLAKDNFVYVPRRIIPRIEPCIQKLSIANCSEPCQEEAKASKLCFYYRKADAIISKARENRQNVVYSYEGDVSFEMEKAFQELINGFNVKAVVSYRRYFQWLPSAYNSRYKPDEDRPGRKTLNVWPGSDGGETIPTLGNALEKIYLESDRIANLEGHSFRRLEEISTTYKNVEVINMHDKGKPGLLHDFVCNVMQARSSCEEIINGDRLSNLQENPTSESLRHDQIAIAAYQNGIIDSKKFTRPEVREAIRQHEDELGYTSLNNYPLTCLSRSQIAKLLDNSLQHEKQMLPEFFTASAGEDVLRADFDTPKAQLSFCGVDAEKVINDEAWRGFFEKLEK</sequence>
<evidence type="ECO:0008006" key="5">
    <source>
        <dbReference type="Google" id="ProtNLM"/>
    </source>
</evidence>
<reference evidence="3" key="1">
    <citation type="submission" date="2021-01" db="EMBL/GenBank/DDBJ databases">
        <authorList>
            <person name="Corre E."/>
            <person name="Pelletier E."/>
            <person name="Niang G."/>
            <person name="Scheremetjew M."/>
            <person name="Finn R."/>
            <person name="Kale V."/>
            <person name="Holt S."/>
            <person name="Cochrane G."/>
            <person name="Meng A."/>
            <person name="Brown T."/>
            <person name="Cohen L."/>
        </authorList>
    </citation>
    <scope>NUCLEOTIDE SEQUENCE</scope>
    <source>
        <strain evidence="3">B650</strain>
    </source>
</reference>
<protein>
    <recommendedName>
        <fullName evidence="5">Sulfotransferase domain-containing protein</fullName>
    </recommendedName>
</protein>
<feature type="region of interest" description="Disordered" evidence="1">
    <location>
        <begin position="1"/>
        <end position="26"/>
    </location>
</feature>
<name>A0A6U2NDT0_9STRA</name>
<accession>A0A6U2NDT0</accession>